<keyword evidence="3" id="KW-1185">Reference proteome</keyword>
<evidence type="ECO:0000313" key="3">
    <source>
        <dbReference type="Proteomes" id="UP001236258"/>
    </source>
</evidence>
<protein>
    <submittedName>
        <fullName evidence="2">Uncharacterized protein</fullName>
    </submittedName>
</protein>
<evidence type="ECO:0000313" key="2">
    <source>
        <dbReference type="EMBL" id="MDP4529049.1"/>
    </source>
</evidence>
<feature type="chain" id="PRO_5047021288" evidence="1">
    <location>
        <begin position="22"/>
        <end position="338"/>
    </location>
</feature>
<reference evidence="2 3" key="1">
    <citation type="submission" date="2023-08" db="EMBL/GenBank/DDBJ databases">
        <authorList>
            <person name="Joshi A."/>
            <person name="Thite S."/>
        </authorList>
    </citation>
    <scope>NUCLEOTIDE SEQUENCE [LARGE SCALE GENOMIC DNA]</scope>
    <source>
        <strain evidence="2 3">1E1</strain>
    </source>
</reference>
<comment type="caution">
    <text evidence="2">The sequence shown here is derived from an EMBL/GenBank/DDBJ whole genome shotgun (WGS) entry which is preliminary data.</text>
</comment>
<name>A0ABT9GQ09_9GAMM</name>
<sequence>MRTTIALLSLLLGVAFCGQTAASINHGLGPYTDRVKVDGNREGLMKDRFGNSFFGSSYEQKNNVSFAQHQGRTYAAHYSTNNRINTTVLSRNFNLFRFDTRLAVNEYNIADSGLKIDFRVVKKILDKNFTVSQMNGRELFTTLEGTGRDAKEKFIVHHENRVSTTFPLGPIPVTVRVGVDSRLGPKGRVSFYYLPNPSQRHLMLQLRNELGYVAALEGAASAGTNMVLAKADVTGRVTLLGIDQKLVLDLFANPSRNNRLVARFQAPVTLHSLDGNITATGKIRGVKTCKRRVFGKRIKYPCGLEWKTVARKVLIKWKGVRKTWTWLDRTTELEVNAG</sequence>
<dbReference type="EMBL" id="JAUZVY010000003">
    <property type="protein sequence ID" value="MDP4529049.1"/>
    <property type="molecule type" value="Genomic_DNA"/>
</dbReference>
<organism evidence="2 3">
    <name type="scientific">Alkalimonas delamerensis</name>
    <dbReference type="NCBI Taxonomy" id="265981"/>
    <lineage>
        <taxon>Bacteria</taxon>
        <taxon>Pseudomonadati</taxon>
        <taxon>Pseudomonadota</taxon>
        <taxon>Gammaproteobacteria</taxon>
        <taxon>Alkalimonas</taxon>
    </lineage>
</organism>
<gene>
    <name evidence="2" type="ORF">Q3O59_08400</name>
</gene>
<evidence type="ECO:0000256" key="1">
    <source>
        <dbReference type="SAM" id="SignalP"/>
    </source>
</evidence>
<keyword evidence="1" id="KW-0732">Signal</keyword>
<accession>A0ABT9GQ09</accession>
<dbReference type="Proteomes" id="UP001236258">
    <property type="component" value="Unassembled WGS sequence"/>
</dbReference>
<proteinExistence type="predicted"/>
<feature type="signal peptide" evidence="1">
    <location>
        <begin position="1"/>
        <end position="21"/>
    </location>
</feature>
<dbReference type="RefSeq" id="WP_305945158.1">
    <property type="nucleotide sequence ID" value="NZ_JAUZVY010000003.1"/>
</dbReference>